<evidence type="ECO:0008006" key="19">
    <source>
        <dbReference type="Google" id="ProtNLM"/>
    </source>
</evidence>
<feature type="transmembrane region" description="Helical" evidence="14">
    <location>
        <begin position="596"/>
        <end position="620"/>
    </location>
</feature>
<feature type="compositionally biased region" description="Low complexity" evidence="13">
    <location>
        <begin position="2700"/>
        <end position="2717"/>
    </location>
</feature>
<dbReference type="GO" id="GO:0006629">
    <property type="term" value="P:lipid metabolic process"/>
    <property type="evidence" value="ECO:0007669"/>
    <property type="project" value="UniProtKB-KW"/>
</dbReference>
<dbReference type="SUPFAM" id="SSF82866">
    <property type="entry name" value="Multidrug efflux transporter AcrB transmembrane domain"/>
    <property type="match status" value="2"/>
</dbReference>
<evidence type="ECO:0000256" key="8">
    <source>
        <dbReference type="ARBA" id="ARBA00023055"/>
    </source>
</evidence>
<reference evidence="17 18" key="1">
    <citation type="journal article" date="2017" name="Mycologia">
        <title>Bifiguratus adelaidae, gen. et sp. nov., a new member of Mucoromycotina in endophytic and soil-dwelling habitats.</title>
        <authorList>
            <person name="Torres-Cruz T.J."/>
            <person name="Billingsley Tobias T.L."/>
            <person name="Almatruk M."/>
            <person name="Hesse C."/>
            <person name="Kuske C.R."/>
            <person name="Desiro A."/>
            <person name="Benucci G.M."/>
            <person name="Bonito G."/>
            <person name="Stajich J.E."/>
            <person name="Dunlap C."/>
            <person name="Arnold A.E."/>
            <person name="Porras-Alfaro A."/>
        </authorList>
    </citation>
    <scope>NUCLEOTIDE SEQUENCE [LARGE SCALE GENOMIC DNA]</scope>
    <source>
        <strain evidence="17 18">AZ0501</strain>
    </source>
</reference>
<feature type="domain" description="SUI1" evidence="16">
    <location>
        <begin position="30"/>
        <end position="89"/>
    </location>
</feature>
<evidence type="ECO:0000256" key="4">
    <source>
        <dbReference type="ARBA" id="ARBA00022448"/>
    </source>
</evidence>
<evidence type="ECO:0000256" key="11">
    <source>
        <dbReference type="ARBA" id="ARBA00023157"/>
    </source>
</evidence>
<keyword evidence="12" id="KW-0325">Glycoprotein</keyword>
<accession>A0A261XZ42</accession>
<dbReference type="GO" id="GO:0015918">
    <property type="term" value="P:sterol transport"/>
    <property type="evidence" value="ECO:0007669"/>
    <property type="project" value="UniProtKB-ARBA"/>
</dbReference>
<feature type="transmembrane region" description="Helical" evidence="14">
    <location>
        <begin position="1055"/>
        <end position="1072"/>
    </location>
</feature>
<evidence type="ECO:0000256" key="5">
    <source>
        <dbReference type="ARBA" id="ARBA00022692"/>
    </source>
</evidence>
<keyword evidence="6" id="KW-0732">Signal</keyword>
<evidence type="ECO:0000256" key="12">
    <source>
        <dbReference type="ARBA" id="ARBA00023180"/>
    </source>
</evidence>
<keyword evidence="8" id="KW-0445">Lipid transport</keyword>
<keyword evidence="18" id="KW-1185">Reference proteome</keyword>
<dbReference type="Pfam" id="PF12349">
    <property type="entry name" value="Sterol-sensing"/>
    <property type="match status" value="1"/>
</dbReference>
<dbReference type="InterPro" id="IPR001950">
    <property type="entry name" value="SUI1"/>
</dbReference>
<dbReference type="InterPro" id="IPR053956">
    <property type="entry name" value="NPC1_MLD"/>
</dbReference>
<evidence type="ECO:0000256" key="7">
    <source>
        <dbReference type="ARBA" id="ARBA00022989"/>
    </source>
</evidence>
<keyword evidence="10 14" id="KW-0472">Membrane</keyword>
<dbReference type="Pfam" id="PF15489">
    <property type="entry name" value="CTC1"/>
    <property type="match status" value="2"/>
</dbReference>
<feature type="transmembrane region" description="Helical" evidence="14">
    <location>
        <begin position="565"/>
        <end position="584"/>
    </location>
</feature>
<dbReference type="FunFam" id="1.20.1640.10:FF:000008">
    <property type="entry name" value="NPC intracellular cholesterol transporter 1"/>
    <property type="match status" value="1"/>
</dbReference>
<evidence type="ECO:0000256" key="9">
    <source>
        <dbReference type="ARBA" id="ARBA00023098"/>
    </source>
</evidence>
<evidence type="ECO:0000256" key="2">
    <source>
        <dbReference type="ARBA" id="ARBA00005422"/>
    </source>
</evidence>
<evidence type="ECO:0000256" key="3">
    <source>
        <dbReference type="ARBA" id="ARBA00005585"/>
    </source>
</evidence>
<dbReference type="PANTHER" id="PTHR45727:SF2">
    <property type="entry name" value="NPC INTRACELLULAR CHOLESTEROL TRANSPORTER 1"/>
    <property type="match status" value="1"/>
</dbReference>
<dbReference type="InterPro" id="IPR032190">
    <property type="entry name" value="NPC1_N"/>
</dbReference>
<dbReference type="PANTHER" id="PTHR45727">
    <property type="entry name" value="NPC INTRACELLULAR CHOLESTEROL TRANSPORTER 1"/>
    <property type="match status" value="1"/>
</dbReference>
<dbReference type="InterPro" id="IPR000731">
    <property type="entry name" value="SSD"/>
</dbReference>
<dbReference type="Pfam" id="PF01253">
    <property type="entry name" value="SUI1"/>
    <property type="match status" value="1"/>
</dbReference>
<evidence type="ECO:0000313" key="17">
    <source>
        <dbReference type="EMBL" id="OZJ03637.1"/>
    </source>
</evidence>
<comment type="subcellular location">
    <subcellularLocation>
        <location evidence="1">Endomembrane system</location>
        <topology evidence="1">Multi-pass membrane protein</topology>
    </subcellularLocation>
</comment>
<feature type="transmembrane region" description="Helical" evidence="14">
    <location>
        <begin position="774"/>
        <end position="794"/>
    </location>
</feature>
<protein>
    <recommendedName>
        <fullName evidence="19">SSD domain-containing protein</fullName>
    </recommendedName>
</protein>
<dbReference type="EMBL" id="MVBO01000075">
    <property type="protein sequence ID" value="OZJ03637.1"/>
    <property type="molecule type" value="Genomic_DNA"/>
</dbReference>
<dbReference type="CDD" id="cd20558">
    <property type="entry name" value="CYCLIN_ScPCL7-like"/>
    <property type="match status" value="1"/>
</dbReference>
<feature type="transmembrane region" description="Helical" evidence="14">
    <location>
        <begin position="703"/>
        <end position="728"/>
    </location>
</feature>
<dbReference type="OrthoDB" id="6510177at2759"/>
<dbReference type="Gene3D" id="1.20.1640.10">
    <property type="entry name" value="Multidrug efflux transporter AcrB transmembrane domain"/>
    <property type="match status" value="2"/>
</dbReference>
<keyword evidence="4" id="KW-0813">Transport</keyword>
<dbReference type="GO" id="GO:0003697">
    <property type="term" value="F:single-stranded DNA binding"/>
    <property type="evidence" value="ECO:0007669"/>
    <property type="project" value="InterPro"/>
</dbReference>
<feature type="transmembrane region" description="Helical" evidence="14">
    <location>
        <begin position="626"/>
        <end position="648"/>
    </location>
</feature>
<evidence type="ECO:0000256" key="14">
    <source>
        <dbReference type="SAM" id="Phobius"/>
    </source>
</evidence>
<sequence>MSDLTELNRPYDPFADIGDDDEVATPQNSIHLRIQQRNGKKTITSVQGIPKEYDLKRLLKAFKKDFACNGTVVDDKELGQVLQLTGDQRLKTTSTGQQGVKSLDVFVGERFGQGLWASCKDIKFGASNGYAMDLIAPGAQGYLDMLRGLGKESPLGSPFQIDFPEGSDPSGQLMQLDRDTKQCNDTDIAYRCSCVDCESTCPTLPKTPAEQPECRIGGTLRCWSFGLMLTYLLIVGVVVFWLAKRNGWLKQLPWIGRRGGEIALDTTEDGATNGGQRHRPFFERLAMAEAEEDRLLDPDATPSKYRLHSFLQDFFYQIGYFCSTYPQLTIMATLVFVILASLGWLRFQIERGPVNLWVPPTSPALQQKQYFDEHFSPFYRTTQIIISSVTDEPLLTYDRFMALFDLEKDIAHVKSTPDNVTINDICLKPTDGACAVQSITGYFGDDKSNVDKTYWKDDLHECAFTPTNCLTPSGQPLKPELVFGAYNASSWENARALIVTYVIKNSVETDWIAKAEQWEAAVREHVLDSVQDRPEWQGVKIAYSTESSLEIELNKSSNTDAKTVVISYLVMFLYASLALGKVAQRSWRRVLIDSKFSLAVSGILIVIASVSVSVGIFSLTGRKTTLIIAEVIPFLVLAVGVDNIFILVHEFHRRTAVSPTEPVEVRVARTVGKMGPSIFLSALAETIAFGLGGVVTMPAVSSFAMVAAMAVAVDFLLQVTCFVACMTLDAKRAEANRLDIIPCMTIEAPEDTESEGLLQKWTRKYYAPFLFNRTVRYGICLAFLGLWMVGLSLAPRVPLGLDQRIALPGDSYLVDYFNSLDQYFGVGPPVYFVVKSGNVTVREGQQKLCGRFSSCDETSLPNVLEQERKRSAVSYIAEPSAGWLDDFFYWLNPNIDCCVFKKRKSRHSTHDADVLVRAAGPRREMCGPFDMPDDCEPCKADWSVTMEGLPEGSEFIDFLDLWINMIPGEDCPLAGKAAYGDAVVYDSESKSVLASHFRTFHTPLRSQNDYIKAYDSAHRISDGLSKDLGLDVFPYSVFYVFFEQYSYIIKMASQILGLAILSIFVITSFLLGSLRTGAIVMLVVCMILTDVIGIMTLWDVSLNAVSLVNLVICVGISVEFCCHIARAFVIGSGTRQERAFNSLSEIGSSVFSGITLTKFCGIVVLAFTKSKIFEVYYFRMYLAIVVMGALHGLVLLPVLLAMFGGEGTGLSDSFDEDGFAYNTEWERDRGNGVFLTGSESVTSEGEEEEEGRTLWLAKRSPRSAVIKPLESTTQNFCLASSSASNDVVDVVHIIDGDIETIWDSRRSKERIDVGPFQASLTNAVVEDEASPYVRGSVILRDLFGHIAECTFTSIAPELYGKPLGFTSWICDGDVRHGGRVELGPTAHLVESEPGKDASVQRASHRSRPLVVSLLLKPIALGPIDERHAWKRAIEQHKPVPLQFLDAIASMSAAQRKGSISPSVFCNVSAKSVIHLKVNSPACYFLQLEDVSDPSLNISLVFKGDRLLSDYHGLEVGRTYLFSRLSIQTIRQSNVGKRQVLTFRGKSSIVAGPLLTTSDDTLSSLLANLHKKYAEMAANVMTESIIQPAVFVDNSRDNATIHYEGTVTRILDIAHGLYVLDDMHVLSVSHHTNALPTKPFRVGSCLLVQNVHVLRMSCRGTMAASDTEWRRATRSATVRELDVPLYQCNMLIACTLTSIQLLHKEHESMSPTTHKCSWFLLDGTSIVPSVGWMSAADELVYGFVRTHLWEKLFSGGLKCTSMQDAFANDSLNRIAEALIAHQFSASAIVGKRDIYAEFFDHKSQCKVAELSKWWGVTEGTYQLSPCDAQRQHPQHICLPGLTTIEQLKRYSLDMFRQSWMQIEPRFENQIPEYTYDVFQVEEQDGLMIIGRWEANAAGQRILKDTSGNLNVLVIDPQERTDEAFDAVAIRPSSYIDKVHHLCAINTFHIVCERSKSSSVGQEIFRITATVEPQHMLWLPTPDAATAPDSILDNALILFYTVQCGCATAAHVDHQQFDINVIVEAEAFLIIDERARSQLTMVDPRSTASKAFRAAFSSDACRVRSLGKSILGLSMLRESIKFRSEFRVGSWTLVHLTPERANALADQIDGSDSEGFMFGLQQEDTVQAVDAPWMWHDDRVSKFTTKAMSDRQAIVSQHYLSISVNVHQILVRGDGTTEPEERSTFLTVRGIVAHREFRPTRQDKAGTSLTGSTLGQDIMSRHDLDTGLAGRTVFVSLQDLQHKACIDVYIDTENIALPDGLMPGATTLLSMVERRETEFGSVYLWVSTGSGITVEDVNLSKLRQSSMRQAASASHITQYNVHSSAAFAYLGEFANVAHIKGIRKVIVKVIQLQQVVLRWSCNMCGMLTRNDVCPAGCPSTSSFSMDIYCAVEDGTGEAKVMAEGERDCWKLLQCTTHEAERMKRIVFHIGELVFRHEDVQLYGDRSDNGAEAMLHKLCTNPDIHSTCILYVKAIHKHTQLRRVNVVMAPGTLSMMAPHKALIKIQWIDTCIDPLAQALFLTNALEAQHPVQHTLQLVTSLLESIMATNDRLPQRTLTHFHSRAIPSIGVGAYLQRILKFAPFANEVLISVLVYFDHIASPAGKEEFVITSWNIHRLLIAAIAVAAKFSSDIFYTNARYAKVGGLPLHEMNQLEMEFLFLCNFNLYVRMESLQEYGDQLLKHHSDGDRVSTPIPTIPIHTRQSSISSSNTPGSSSSSSNSFEDDQEATQTPIVTAVSTAVSIPIQQALVSPDPSVDNMLVSIDPSPSSKTPSVTTIVLPPSPKEPSRHHRPCHKSPSNARYNSHPYHHCRPPSKSLDGLP</sequence>
<dbReference type="InterPro" id="IPR029156">
    <property type="entry name" value="CTC1"/>
</dbReference>
<dbReference type="SUPFAM" id="SSF55159">
    <property type="entry name" value="eIF1-like"/>
    <property type="match status" value="1"/>
</dbReference>
<dbReference type="GO" id="GO:0019901">
    <property type="term" value="F:protein kinase binding"/>
    <property type="evidence" value="ECO:0007669"/>
    <property type="project" value="InterPro"/>
</dbReference>
<evidence type="ECO:0000256" key="1">
    <source>
        <dbReference type="ARBA" id="ARBA00004127"/>
    </source>
</evidence>
<dbReference type="FunFam" id="1.20.1640.10:FF:000029">
    <property type="entry name" value="Putative Patched sphingolipid transporter"/>
    <property type="match status" value="1"/>
</dbReference>
<dbReference type="Pfam" id="PF22314">
    <property type="entry name" value="NPC1_MLD"/>
    <property type="match status" value="1"/>
</dbReference>
<dbReference type="PROSITE" id="PS50156">
    <property type="entry name" value="SSD"/>
    <property type="match status" value="1"/>
</dbReference>
<dbReference type="Gene3D" id="3.30.780.10">
    <property type="entry name" value="SUI1-like domain"/>
    <property type="match status" value="1"/>
</dbReference>
<dbReference type="InterPro" id="IPR036877">
    <property type="entry name" value="SUI1_dom_sf"/>
</dbReference>
<evidence type="ECO:0000313" key="18">
    <source>
        <dbReference type="Proteomes" id="UP000242875"/>
    </source>
</evidence>
<feature type="domain" description="SSD" evidence="15">
    <location>
        <begin position="560"/>
        <end position="728"/>
    </location>
</feature>
<evidence type="ECO:0000256" key="13">
    <source>
        <dbReference type="SAM" id="MobiDB-lite"/>
    </source>
</evidence>
<dbReference type="GO" id="GO:0003743">
    <property type="term" value="F:translation initiation factor activity"/>
    <property type="evidence" value="ECO:0007669"/>
    <property type="project" value="InterPro"/>
</dbReference>
<dbReference type="GO" id="GO:0032934">
    <property type="term" value="F:sterol binding"/>
    <property type="evidence" value="ECO:0007669"/>
    <property type="project" value="TreeGrafter"/>
</dbReference>
<dbReference type="InterPro" id="IPR053958">
    <property type="entry name" value="HMGCR/SNAP/NPC1-like_SSD"/>
</dbReference>
<feature type="compositionally biased region" description="Low complexity" evidence="13">
    <location>
        <begin position="2761"/>
        <end position="2772"/>
    </location>
</feature>
<dbReference type="Pfam" id="PF08613">
    <property type="entry name" value="Cyclin"/>
    <property type="match status" value="1"/>
</dbReference>
<evidence type="ECO:0000259" key="16">
    <source>
        <dbReference type="PROSITE" id="PS50296"/>
    </source>
</evidence>
<feature type="transmembrane region" description="Helical" evidence="14">
    <location>
        <begin position="328"/>
        <end position="347"/>
    </location>
</feature>
<feature type="region of interest" description="Disordered" evidence="13">
    <location>
        <begin position="2756"/>
        <end position="2817"/>
    </location>
</feature>
<feature type="transmembrane region" description="Helical" evidence="14">
    <location>
        <begin position="1078"/>
        <end position="1100"/>
    </location>
</feature>
<name>A0A261XZ42_9FUNG</name>
<feature type="transmembrane region" description="Helical" evidence="14">
    <location>
        <begin position="1149"/>
        <end position="1168"/>
    </location>
</feature>
<comment type="caution">
    <text evidence="17">The sequence shown here is derived from an EMBL/GenBank/DDBJ whole genome shotgun (WGS) entry which is preliminary data.</text>
</comment>
<feature type="transmembrane region" description="Helical" evidence="14">
    <location>
        <begin position="678"/>
        <end position="697"/>
    </location>
</feature>
<keyword evidence="9" id="KW-0443">Lipid metabolism</keyword>
<dbReference type="PROSITE" id="PS50296">
    <property type="entry name" value="SUI1"/>
    <property type="match status" value="1"/>
</dbReference>
<dbReference type="InterPro" id="IPR013922">
    <property type="entry name" value="Cyclin_PHO80-like"/>
</dbReference>
<comment type="similarity">
    <text evidence="3">Belongs to the patched family.</text>
</comment>
<proteinExistence type="inferred from homology"/>
<feature type="transmembrane region" description="Helical" evidence="14">
    <location>
        <begin position="223"/>
        <end position="243"/>
    </location>
</feature>
<organism evidence="17 18">
    <name type="scientific">Bifiguratus adelaidae</name>
    <dbReference type="NCBI Taxonomy" id="1938954"/>
    <lineage>
        <taxon>Eukaryota</taxon>
        <taxon>Fungi</taxon>
        <taxon>Fungi incertae sedis</taxon>
        <taxon>Mucoromycota</taxon>
        <taxon>Mucoromycotina</taxon>
        <taxon>Endogonomycetes</taxon>
        <taxon>Endogonales</taxon>
        <taxon>Endogonales incertae sedis</taxon>
        <taxon>Bifiguratus</taxon>
    </lineage>
</organism>
<dbReference type="Proteomes" id="UP000242875">
    <property type="component" value="Unassembled WGS sequence"/>
</dbReference>
<dbReference type="Pfam" id="PF16414">
    <property type="entry name" value="NPC1_N"/>
    <property type="match status" value="1"/>
</dbReference>
<feature type="transmembrane region" description="Helical" evidence="14">
    <location>
        <begin position="1180"/>
        <end position="1203"/>
    </location>
</feature>
<evidence type="ECO:0000259" key="15">
    <source>
        <dbReference type="PROSITE" id="PS50156"/>
    </source>
</evidence>
<dbReference type="GO" id="GO:0012505">
    <property type="term" value="C:endomembrane system"/>
    <property type="evidence" value="ECO:0007669"/>
    <property type="project" value="UniProtKB-SubCell"/>
</dbReference>
<feature type="region of interest" description="Disordered" evidence="13">
    <location>
        <begin position="2680"/>
        <end position="2725"/>
    </location>
</feature>
<evidence type="ECO:0000256" key="10">
    <source>
        <dbReference type="ARBA" id="ARBA00023136"/>
    </source>
</evidence>
<dbReference type="CDD" id="cd11566">
    <property type="entry name" value="eIF1_SUI1"/>
    <property type="match status" value="1"/>
</dbReference>
<comment type="similarity">
    <text evidence="2">Belongs to the SUI1 family.</text>
</comment>
<dbReference type="GO" id="GO:0016020">
    <property type="term" value="C:membrane"/>
    <property type="evidence" value="ECO:0007669"/>
    <property type="project" value="TreeGrafter"/>
</dbReference>
<gene>
    <name evidence="17" type="ORF">BZG36_03924</name>
</gene>
<keyword evidence="5 14" id="KW-0812">Transmembrane</keyword>
<dbReference type="Gene3D" id="1.10.472.10">
    <property type="entry name" value="Cyclin-like"/>
    <property type="match status" value="1"/>
</dbReference>
<keyword evidence="7 14" id="KW-1133">Transmembrane helix</keyword>
<dbReference type="InterPro" id="IPR005874">
    <property type="entry name" value="SUI1_euk"/>
</dbReference>
<keyword evidence="11" id="KW-1015">Disulfide bond</keyword>
<evidence type="ECO:0000256" key="6">
    <source>
        <dbReference type="ARBA" id="ARBA00022729"/>
    </source>
</evidence>